<feature type="region of interest" description="Disordered" evidence="1">
    <location>
        <begin position="36"/>
        <end position="68"/>
    </location>
</feature>
<protein>
    <submittedName>
        <fullName evidence="2">Uncharacterized protein</fullName>
    </submittedName>
</protein>
<dbReference type="HOGENOM" id="CLU_2789466_0_0_11"/>
<reference evidence="2 3" key="2">
    <citation type="journal article" date="2012" name="Nucleic Acids Res.">
        <title>Massive gene acquisitions in Mycobacterium indicus pranii provide a perspective on mycobacterial evolution.</title>
        <authorList>
            <person name="Saini V."/>
            <person name="Raghuvanshi S."/>
            <person name="Khurana J.P."/>
            <person name="Ahmed N."/>
            <person name="Hasnain S.E."/>
            <person name="Tyagi A.K."/>
            <person name="Tyagi A.K."/>
        </authorList>
    </citation>
    <scope>NUCLEOTIDE SEQUENCE [LARGE SCALE GENOMIC DNA]</scope>
    <source>
        <strain evidence="3">DSM 45239 / MTCC 9506</strain>
    </source>
</reference>
<dbReference type="AlphaFoldDB" id="J9WGP9"/>
<evidence type="ECO:0000313" key="3">
    <source>
        <dbReference type="Proteomes" id="UP000007329"/>
    </source>
</evidence>
<dbReference type="Proteomes" id="UP000007329">
    <property type="component" value="Chromosome"/>
</dbReference>
<evidence type="ECO:0000313" key="2">
    <source>
        <dbReference type="EMBL" id="AFS16404.1"/>
    </source>
</evidence>
<dbReference type="KEGG" id="mid:MIP_06544"/>
<proteinExistence type="predicted"/>
<dbReference type="EMBL" id="CP002275">
    <property type="protein sequence ID" value="AFS16404.1"/>
    <property type="molecule type" value="Genomic_DNA"/>
</dbReference>
<gene>
    <name evidence="2" type="ORF">MIP_06544</name>
</gene>
<accession>J9WGP9</accession>
<name>J9WGP9_MYCIP</name>
<reference evidence="2 3" key="1">
    <citation type="journal article" date="2007" name="PLoS ONE">
        <title>Molecular analysis of a leprosy immunotherapeutic bacillus provides insights into Mycobacterium evolution.</title>
        <authorList>
            <person name="Ahmed N."/>
            <person name="Saini V."/>
            <person name="Raghuvanshi S."/>
            <person name="Khurana J.P."/>
            <person name="Tyagi A.K."/>
            <person name="Tyagi A.K."/>
            <person name="Hasnain S.E."/>
        </authorList>
    </citation>
    <scope>NUCLEOTIDE SEQUENCE [LARGE SCALE GENOMIC DNA]</scope>
    <source>
        <strain evidence="2">MTCC 9506</strain>
    </source>
</reference>
<organism evidence="2 3">
    <name type="scientific">Mycobacterium indicus pranii (strain DSM 45239 / MTCC 9506)</name>
    <dbReference type="NCBI Taxonomy" id="1232724"/>
    <lineage>
        <taxon>Bacteria</taxon>
        <taxon>Bacillati</taxon>
        <taxon>Actinomycetota</taxon>
        <taxon>Actinomycetes</taxon>
        <taxon>Mycobacteriales</taxon>
        <taxon>Mycobacteriaceae</taxon>
        <taxon>Mycobacterium</taxon>
        <taxon>Mycobacterium avium complex (MAC)</taxon>
    </lineage>
</organism>
<evidence type="ECO:0000256" key="1">
    <source>
        <dbReference type="SAM" id="MobiDB-lite"/>
    </source>
</evidence>
<sequence length="68" mass="6998">MCIELGAVQFVLLAFGRHTAIDGRRYGAVIAAPPVSPSMSSAPNRRKILTSSPSIGASHMPAGMSSTA</sequence>